<dbReference type="CDD" id="cd00392">
    <property type="entry name" value="Ribosomal_L13"/>
    <property type="match status" value="1"/>
</dbReference>
<comment type="function">
    <text evidence="4">This protein is one of the early assembly proteins of the 50S ribosomal subunit, although it is not seen to bind rRNA by itself. It is important during the early stages of 50S assembly.</text>
</comment>
<dbReference type="PANTHER" id="PTHR11545:SF2">
    <property type="entry name" value="LARGE RIBOSOMAL SUBUNIT PROTEIN UL13M"/>
    <property type="match status" value="1"/>
</dbReference>
<dbReference type="GO" id="GO:0003729">
    <property type="term" value="F:mRNA binding"/>
    <property type="evidence" value="ECO:0007669"/>
    <property type="project" value="TreeGrafter"/>
</dbReference>
<dbReference type="GO" id="GO:0006412">
    <property type="term" value="P:translation"/>
    <property type="evidence" value="ECO:0007669"/>
    <property type="project" value="UniProtKB-UniRule"/>
</dbReference>
<evidence type="ECO:0000256" key="4">
    <source>
        <dbReference type="HAMAP-Rule" id="MF_01366"/>
    </source>
</evidence>
<accession>A0A1G2CFN1</accession>
<name>A0A1G2CFN1_9BACT</name>
<dbReference type="GO" id="GO:1990904">
    <property type="term" value="C:ribonucleoprotein complex"/>
    <property type="evidence" value="ECO:0007669"/>
    <property type="project" value="UniProtKB-KW"/>
</dbReference>
<reference evidence="5 6" key="1">
    <citation type="journal article" date="2016" name="Nat. Commun.">
        <title>Thousands of microbial genomes shed light on interconnected biogeochemical processes in an aquifer system.</title>
        <authorList>
            <person name="Anantharaman K."/>
            <person name="Brown C.T."/>
            <person name="Hug L.A."/>
            <person name="Sharon I."/>
            <person name="Castelle C.J."/>
            <person name="Probst A.J."/>
            <person name="Thomas B.C."/>
            <person name="Singh A."/>
            <person name="Wilkins M.J."/>
            <person name="Karaoz U."/>
            <person name="Brodie E.L."/>
            <person name="Williams K.H."/>
            <person name="Hubbard S.S."/>
            <person name="Banfield J.F."/>
        </authorList>
    </citation>
    <scope>NUCLEOTIDE SEQUENCE [LARGE SCALE GENOMIC DNA]</scope>
</reference>
<dbReference type="InterPro" id="IPR036899">
    <property type="entry name" value="Ribosomal_uL13_sf"/>
</dbReference>
<dbReference type="Proteomes" id="UP000176287">
    <property type="component" value="Unassembled WGS sequence"/>
</dbReference>
<dbReference type="PIRSF" id="PIRSF002181">
    <property type="entry name" value="Ribosomal_L13"/>
    <property type="match status" value="1"/>
</dbReference>
<comment type="similarity">
    <text evidence="1 4">Belongs to the universal ribosomal protein uL13 family.</text>
</comment>
<dbReference type="Pfam" id="PF00572">
    <property type="entry name" value="Ribosomal_L13"/>
    <property type="match status" value="1"/>
</dbReference>
<evidence type="ECO:0000313" key="5">
    <source>
        <dbReference type="EMBL" id="OGZ00186.1"/>
    </source>
</evidence>
<dbReference type="STRING" id="1798649.A3B13_01610"/>
<dbReference type="AlphaFoldDB" id="A0A1G2CFN1"/>
<proteinExistence type="inferred from homology"/>
<dbReference type="PANTHER" id="PTHR11545">
    <property type="entry name" value="RIBOSOMAL PROTEIN L13"/>
    <property type="match status" value="1"/>
</dbReference>
<evidence type="ECO:0000256" key="2">
    <source>
        <dbReference type="ARBA" id="ARBA00022980"/>
    </source>
</evidence>
<protein>
    <recommendedName>
        <fullName evidence="4">Large ribosomal subunit protein uL13</fullName>
    </recommendedName>
</protein>
<keyword evidence="3 4" id="KW-0687">Ribonucleoprotein</keyword>
<dbReference type="GO" id="GO:0017148">
    <property type="term" value="P:negative regulation of translation"/>
    <property type="evidence" value="ECO:0007669"/>
    <property type="project" value="TreeGrafter"/>
</dbReference>
<dbReference type="InterPro" id="IPR005822">
    <property type="entry name" value="Ribosomal_uL13"/>
</dbReference>
<evidence type="ECO:0000313" key="6">
    <source>
        <dbReference type="Proteomes" id="UP000176287"/>
    </source>
</evidence>
<dbReference type="GO" id="GO:0005840">
    <property type="term" value="C:ribosome"/>
    <property type="evidence" value="ECO:0007669"/>
    <property type="project" value="UniProtKB-KW"/>
</dbReference>
<dbReference type="SUPFAM" id="SSF52161">
    <property type="entry name" value="Ribosomal protein L13"/>
    <property type="match status" value="1"/>
</dbReference>
<comment type="subunit">
    <text evidence="4">Part of the 50S ribosomal subunit.</text>
</comment>
<organism evidence="5 6">
    <name type="scientific">Candidatus Liptonbacteria bacterium RIFCSPLOWO2_01_FULL_45_15</name>
    <dbReference type="NCBI Taxonomy" id="1798649"/>
    <lineage>
        <taxon>Bacteria</taxon>
        <taxon>Candidatus Liptoniibacteriota</taxon>
    </lineage>
</organism>
<evidence type="ECO:0000256" key="3">
    <source>
        <dbReference type="ARBA" id="ARBA00023274"/>
    </source>
</evidence>
<keyword evidence="2 4" id="KW-0689">Ribosomal protein</keyword>
<comment type="caution">
    <text evidence="5">The sequence shown here is derived from an EMBL/GenBank/DDBJ whole genome shotgun (WGS) entry which is preliminary data.</text>
</comment>
<gene>
    <name evidence="4" type="primary">rplM</name>
    <name evidence="5" type="ORF">A3B13_01610</name>
</gene>
<dbReference type="Gene3D" id="3.90.1180.10">
    <property type="entry name" value="Ribosomal protein L13"/>
    <property type="match status" value="1"/>
</dbReference>
<sequence length="114" mass="13495">MEYPIDAKNKRLGRLASEIAVILQGKKSADYEPRLVGKDKVMLKNYREITLTGKKFKEKEYHRHTGYIGHLKTRTFEEAFQKDPKQVIREAVRRMLPKNFLNSRRLKNLTFIES</sequence>
<dbReference type="GO" id="GO:0003735">
    <property type="term" value="F:structural constituent of ribosome"/>
    <property type="evidence" value="ECO:0007669"/>
    <property type="project" value="InterPro"/>
</dbReference>
<dbReference type="NCBIfam" id="TIGR01066">
    <property type="entry name" value="rplM_bact"/>
    <property type="match status" value="1"/>
</dbReference>
<dbReference type="HAMAP" id="MF_01366">
    <property type="entry name" value="Ribosomal_uL13"/>
    <property type="match status" value="1"/>
</dbReference>
<dbReference type="InterPro" id="IPR005823">
    <property type="entry name" value="Ribosomal_uL13_bac-type"/>
</dbReference>
<evidence type="ECO:0000256" key="1">
    <source>
        <dbReference type="ARBA" id="ARBA00006227"/>
    </source>
</evidence>
<dbReference type="EMBL" id="MHKZ01000027">
    <property type="protein sequence ID" value="OGZ00186.1"/>
    <property type="molecule type" value="Genomic_DNA"/>
</dbReference>